<evidence type="ECO:0000256" key="1">
    <source>
        <dbReference type="SAM" id="MobiDB-lite"/>
    </source>
</evidence>
<organism evidence="2 3">
    <name type="scientific">Larinioides sclopetarius</name>
    <dbReference type="NCBI Taxonomy" id="280406"/>
    <lineage>
        <taxon>Eukaryota</taxon>
        <taxon>Metazoa</taxon>
        <taxon>Ecdysozoa</taxon>
        <taxon>Arthropoda</taxon>
        <taxon>Chelicerata</taxon>
        <taxon>Arachnida</taxon>
        <taxon>Araneae</taxon>
        <taxon>Araneomorphae</taxon>
        <taxon>Entelegynae</taxon>
        <taxon>Araneoidea</taxon>
        <taxon>Araneidae</taxon>
        <taxon>Larinioides</taxon>
    </lineage>
</organism>
<feature type="region of interest" description="Disordered" evidence="1">
    <location>
        <begin position="1"/>
        <end position="31"/>
    </location>
</feature>
<keyword evidence="3" id="KW-1185">Reference proteome</keyword>
<evidence type="ECO:0000313" key="2">
    <source>
        <dbReference type="EMBL" id="CAL1293265.1"/>
    </source>
</evidence>
<dbReference type="Proteomes" id="UP001497382">
    <property type="component" value="Unassembled WGS sequence"/>
</dbReference>
<proteinExistence type="predicted"/>
<accession>A0AAV2BCB3</accession>
<evidence type="ECO:0000313" key="3">
    <source>
        <dbReference type="Proteomes" id="UP001497382"/>
    </source>
</evidence>
<protein>
    <submittedName>
        <fullName evidence="2">Uncharacterized protein</fullName>
    </submittedName>
</protein>
<reference evidence="2 3" key="1">
    <citation type="submission" date="2024-04" db="EMBL/GenBank/DDBJ databases">
        <authorList>
            <person name="Rising A."/>
            <person name="Reimegard J."/>
            <person name="Sonavane S."/>
            <person name="Akerstrom W."/>
            <person name="Nylinder S."/>
            <person name="Hedman E."/>
            <person name="Kallberg Y."/>
        </authorList>
    </citation>
    <scope>NUCLEOTIDE SEQUENCE [LARGE SCALE GENOMIC DNA]</scope>
</reference>
<dbReference type="EMBL" id="CAXIEN010000323">
    <property type="protein sequence ID" value="CAL1293265.1"/>
    <property type="molecule type" value="Genomic_DNA"/>
</dbReference>
<gene>
    <name evidence="2" type="ORF">LARSCL_LOCUS18103</name>
</gene>
<name>A0AAV2BCB3_9ARAC</name>
<sequence length="31" mass="3370">MEFEPTPAEPNGLAVHCLKHSTKSSHSISHP</sequence>
<dbReference type="AlphaFoldDB" id="A0AAV2BCB3"/>
<comment type="caution">
    <text evidence="2">The sequence shown here is derived from an EMBL/GenBank/DDBJ whole genome shotgun (WGS) entry which is preliminary data.</text>
</comment>